<dbReference type="Gene3D" id="2.60.40.1140">
    <property type="entry name" value="Collagen-binding surface protein Cna, B-type domain"/>
    <property type="match status" value="1"/>
</dbReference>
<organism evidence="8 9">
    <name type="scientific">Bifidobacterium scardovii</name>
    <dbReference type="NCBI Taxonomy" id="158787"/>
    <lineage>
        <taxon>Bacteria</taxon>
        <taxon>Bacillati</taxon>
        <taxon>Actinomycetota</taxon>
        <taxon>Actinomycetes</taxon>
        <taxon>Bifidobacteriales</taxon>
        <taxon>Bifidobacteriaceae</taxon>
        <taxon>Bifidobacterium</taxon>
    </lineage>
</organism>
<dbReference type="Proteomes" id="UP000029033">
    <property type="component" value="Unassembled WGS sequence"/>
</dbReference>
<evidence type="ECO:0000256" key="3">
    <source>
        <dbReference type="ARBA" id="ARBA00023180"/>
    </source>
</evidence>
<name>A0A087DJ66_9BIFI</name>
<protein>
    <submittedName>
        <fullName evidence="8">Fibro-slime domain protein</fullName>
    </submittedName>
</protein>
<feature type="domain" description="PA14" evidence="7">
    <location>
        <begin position="316"/>
        <end position="503"/>
    </location>
</feature>
<keyword evidence="3" id="KW-0325">Glycoprotein</keyword>
<dbReference type="InterPro" id="IPR011874">
    <property type="entry name" value="Fibro_Slime"/>
</dbReference>
<dbReference type="GeneID" id="85166739"/>
<dbReference type="GO" id="GO:0005576">
    <property type="term" value="C:extracellular region"/>
    <property type="evidence" value="ECO:0007669"/>
    <property type="project" value="TreeGrafter"/>
</dbReference>
<dbReference type="OrthoDB" id="3239397at2"/>
<gene>
    <name evidence="8" type="ORF">BSCA_0598</name>
</gene>
<dbReference type="Pfam" id="PF17802">
    <property type="entry name" value="SpaA"/>
    <property type="match status" value="1"/>
</dbReference>
<dbReference type="PANTHER" id="PTHR31137">
    <property type="entry name" value="PROTEIN PSIB-RELATED-RELATED"/>
    <property type="match status" value="1"/>
</dbReference>
<evidence type="ECO:0000256" key="1">
    <source>
        <dbReference type="ARBA" id="ARBA00008709"/>
    </source>
</evidence>
<dbReference type="PANTHER" id="PTHR31137:SF5">
    <property type="entry name" value="PROTEIN PSIQ-RELATED"/>
    <property type="match status" value="1"/>
</dbReference>
<keyword evidence="5" id="KW-0812">Transmembrane</keyword>
<dbReference type="STRING" id="158787.BSCA_0598"/>
<feature type="compositionally biased region" description="Low complexity" evidence="4">
    <location>
        <begin position="56"/>
        <end position="80"/>
    </location>
</feature>
<dbReference type="Pfam" id="PF24547">
    <property type="entry name" value="DUF7601"/>
    <property type="match status" value="1"/>
</dbReference>
<dbReference type="InterPro" id="IPR013783">
    <property type="entry name" value="Ig-like_fold"/>
</dbReference>
<dbReference type="InterPro" id="IPR041033">
    <property type="entry name" value="SpaA_PFL_dom_1"/>
</dbReference>
<keyword evidence="5" id="KW-1133">Transmembrane helix</keyword>
<dbReference type="AlphaFoldDB" id="A0A087DJ66"/>
<feature type="chain" id="PRO_5001820145" evidence="6">
    <location>
        <begin position="39"/>
        <end position="1113"/>
    </location>
</feature>
<dbReference type="GO" id="GO:0005975">
    <property type="term" value="P:carbohydrate metabolic process"/>
    <property type="evidence" value="ECO:0007669"/>
    <property type="project" value="UniProtKB-ARBA"/>
</dbReference>
<keyword evidence="2 6" id="KW-0732">Signal</keyword>
<feature type="signal peptide" evidence="6">
    <location>
        <begin position="1"/>
        <end position="38"/>
    </location>
</feature>
<evidence type="ECO:0000259" key="7">
    <source>
        <dbReference type="PROSITE" id="PS51820"/>
    </source>
</evidence>
<dbReference type="Pfam" id="PF07691">
    <property type="entry name" value="PA14"/>
    <property type="match status" value="1"/>
</dbReference>
<dbReference type="NCBIfam" id="TIGR02148">
    <property type="entry name" value="Fibro_Slime"/>
    <property type="match status" value="1"/>
</dbReference>
<sequence length="1113" mass="117990">MRKLFDTHKKGAIPSKVTAIVAACAMLLTVTVTGTAVALESAADPANQNDQSQTVQQNDGTAADAQTANDAATDQTANGTEATQPTDGNAQGDAVQSDGTAQNDATAETDPAQSGDAAQQGDATTQQDATENNDATATTDIAKQSAPAPAADASAAAALAANIGTVGTVDSQSAGISINLHDYDLTGINYENQRNENQKNYLESARPLTFAKGADTYGTDKGYNSWTGNDGGVFQGIVSNTLGADGYPTMSNSAGNVRGSSLAYLFNGQQAYGVTSERPNLNHLFQFCDVDGNNCGTTAQGNSTYYTYDSSKNFASLQADGNFKVYNKGRFQNGLPSSEGAFMPFNDLSDQMTNYGSVTGHRLTADSDYNFGMDVSTKFIMPKGGKVNGQNMKFSFAGDDDVWVFVDGALVLDLGGIHDNYGGSIDFATGEVVTGKRNNGSSQDYSNTTIKKMFEAAGRTWDDSPYATHTLKFFYMERGEGSSNCKLSFNLPTIPDGVIDIAKQITDTSGGNVNDFSNAEFTMQVSTADTENGQYALYANQPYAVYKIGTTVTSDTQPLRTGTTDSNGQFKLKNGEFARLTGQVQHDGDTAPHAIKQTMYYKIVELAADGYSKDDYTFNVNDADYKAQDDTQIGASDPVSVDQHPYTNVLNKFKRGDKYYTFAAKKVMAAGQTSDGSFTLKVMNGDGTAYNGNFYYMKDNKYVNKDGGDVATQDDAKATTSDGKITLKAGMEAHILGVAPGTTFKVEELNLDTNKYVAPTYTCGTAQASEQACTVTVDSKNQAGSITVTNSLKTAKLTLVKKVDNTYAGKWGATPDAWVLGVTTYDSDRKGFSGIPSVEYGNDGDSLAVPQHEVQAGTYWFEESSNPDYTHPKFAKGEYPYSSGYQMSLTGCTATDGKSVTTSTDGTPSVTLEAGRDVTCTVTNKALPGSVTWSKTDAAGKKLEGSEWTLAGPDSKDGKPSVTVKDKYDGHDGALDTDAKLGEFKVENLKWGQYTLTELKAPAGYVLGKDSTTFAVVPAYQQDGNNHSAFDPATPGKNPSVCTIEPMDSSTLVQSSGALDVNCPAVVNYPAVSSLPLTGGTTGRQWLMAGGGMGFAALLAGAGYTIWRKRQLV</sequence>
<dbReference type="PROSITE" id="PS51820">
    <property type="entry name" value="PA14"/>
    <property type="match status" value="1"/>
</dbReference>
<feature type="compositionally biased region" description="Polar residues" evidence="4">
    <location>
        <begin position="46"/>
        <end position="55"/>
    </location>
</feature>
<dbReference type="InterPro" id="IPR051154">
    <property type="entry name" value="Prespore-cell_inducing_factor"/>
</dbReference>
<dbReference type="eggNOG" id="COG4932">
    <property type="taxonomic scope" value="Bacteria"/>
</dbReference>
<accession>A0A087DJ66</accession>
<dbReference type="EMBL" id="JGZO01000002">
    <property type="protein sequence ID" value="KFI95566.1"/>
    <property type="molecule type" value="Genomic_DNA"/>
</dbReference>
<keyword evidence="5" id="KW-0472">Membrane</keyword>
<proteinExistence type="inferred from homology"/>
<dbReference type="InterPro" id="IPR011658">
    <property type="entry name" value="PA14_dom"/>
</dbReference>
<dbReference type="Gene3D" id="2.60.40.10">
    <property type="entry name" value="Immunoglobulins"/>
    <property type="match status" value="1"/>
</dbReference>
<keyword evidence="9" id="KW-1185">Reference proteome</keyword>
<feature type="region of interest" description="Disordered" evidence="4">
    <location>
        <begin position="43"/>
        <end position="134"/>
    </location>
</feature>
<comment type="similarity">
    <text evidence="1">Belongs to the prespore-cell-inducing factor family.</text>
</comment>
<feature type="compositionally biased region" description="Polar residues" evidence="4">
    <location>
        <begin position="97"/>
        <end position="106"/>
    </location>
</feature>
<evidence type="ECO:0000256" key="5">
    <source>
        <dbReference type="SAM" id="Phobius"/>
    </source>
</evidence>
<evidence type="ECO:0000256" key="6">
    <source>
        <dbReference type="SAM" id="SignalP"/>
    </source>
</evidence>
<feature type="transmembrane region" description="Helical" evidence="5">
    <location>
        <begin position="1086"/>
        <end position="1107"/>
    </location>
</feature>
<comment type="caution">
    <text evidence="8">The sequence shown here is derived from an EMBL/GenBank/DDBJ whole genome shotgun (WGS) entry which is preliminary data.</text>
</comment>
<dbReference type="InterPro" id="IPR055382">
    <property type="entry name" value="DUF7601"/>
</dbReference>
<dbReference type="RefSeq" id="WP_034535395.1">
    <property type="nucleotide sequence ID" value="NZ_CAUPKV010000002.1"/>
</dbReference>
<evidence type="ECO:0000256" key="4">
    <source>
        <dbReference type="SAM" id="MobiDB-lite"/>
    </source>
</evidence>
<feature type="compositionally biased region" description="Low complexity" evidence="4">
    <location>
        <begin position="112"/>
        <end position="134"/>
    </location>
</feature>
<dbReference type="InterPro" id="IPR037524">
    <property type="entry name" value="PA14/GLEYA"/>
</dbReference>
<reference evidence="8 9" key="1">
    <citation type="submission" date="2014-03" db="EMBL/GenBank/DDBJ databases">
        <title>Genomics of Bifidobacteria.</title>
        <authorList>
            <person name="Ventura M."/>
            <person name="Milani C."/>
            <person name="Lugli G.A."/>
        </authorList>
    </citation>
    <scope>NUCLEOTIDE SEQUENCE [LARGE SCALE GENOMIC DNA]</scope>
    <source>
        <strain evidence="8 9">LMG 21589</strain>
    </source>
</reference>
<evidence type="ECO:0000256" key="2">
    <source>
        <dbReference type="ARBA" id="ARBA00022729"/>
    </source>
</evidence>
<evidence type="ECO:0000313" key="8">
    <source>
        <dbReference type="EMBL" id="KFI95566.1"/>
    </source>
</evidence>
<evidence type="ECO:0000313" key="9">
    <source>
        <dbReference type="Proteomes" id="UP000029033"/>
    </source>
</evidence>